<keyword evidence="8" id="KW-1185">Reference proteome</keyword>
<feature type="domain" description="RING-type" evidence="6">
    <location>
        <begin position="392"/>
        <end position="427"/>
    </location>
</feature>
<dbReference type="InterPro" id="IPR008974">
    <property type="entry name" value="TRAF-like"/>
</dbReference>
<dbReference type="GO" id="GO:0043161">
    <property type="term" value="P:proteasome-mediated ubiquitin-dependent protein catabolic process"/>
    <property type="evidence" value="ECO:0007669"/>
    <property type="project" value="TreeGrafter"/>
</dbReference>
<dbReference type="Gene3D" id="2.60.210.10">
    <property type="entry name" value="Apoptosis, Tumor Necrosis Factor Receptor Associated Protein 2, Chain A"/>
    <property type="match status" value="1"/>
</dbReference>
<feature type="compositionally biased region" description="Polar residues" evidence="5">
    <location>
        <begin position="55"/>
        <end position="68"/>
    </location>
</feature>
<dbReference type="InterPro" id="IPR013083">
    <property type="entry name" value="Znf_RING/FYVE/PHD"/>
</dbReference>
<comment type="caution">
    <text evidence="7">The sequence shown here is derived from an EMBL/GenBank/DDBJ whole genome shotgun (WGS) entry which is preliminary data.</text>
</comment>
<feature type="compositionally biased region" description="Basic and acidic residues" evidence="5">
    <location>
        <begin position="364"/>
        <end position="375"/>
    </location>
</feature>
<keyword evidence="2 4" id="KW-0863">Zinc-finger</keyword>
<feature type="region of interest" description="Disordered" evidence="5">
    <location>
        <begin position="288"/>
        <end position="326"/>
    </location>
</feature>
<evidence type="ECO:0000259" key="6">
    <source>
        <dbReference type="PROSITE" id="PS50089"/>
    </source>
</evidence>
<keyword evidence="3" id="KW-0862">Zinc</keyword>
<dbReference type="AlphaFoldDB" id="A0A8S4EIF6"/>
<dbReference type="InterPro" id="IPR001841">
    <property type="entry name" value="Znf_RING"/>
</dbReference>
<keyword evidence="1" id="KW-0479">Metal-binding</keyword>
<evidence type="ECO:0000256" key="1">
    <source>
        <dbReference type="ARBA" id="ARBA00022723"/>
    </source>
</evidence>
<evidence type="ECO:0000313" key="8">
    <source>
        <dbReference type="Proteomes" id="UP000653454"/>
    </source>
</evidence>
<dbReference type="GO" id="GO:0061630">
    <property type="term" value="F:ubiquitin protein ligase activity"/>
    <property type="evidence" value="ECO:0007669"/>
    <property type="project" value="TreeGrafter"/>
</dbReference>
<accession>A0A8S4EIF6</accession>
<dbReference type="PANTHER" id="PTHR45877:SF2">
    <property type="entry name" value="E3 UBIQUITIN-PROTEIN LIGASE SINA-RELATED"/>
    <property type="match status" value="1"/>
</dbReference>
<dbReference type="Proteomes" id="UP000653454">
    <property type="component" value="Unassembled WGS sequence"/>
</dbReference>
<dbReference type="Gene3D" id="3.30.40.10">
    <property type="entry name" value="Zinc/RING finger domain, C3HC4 (zinc finger)"/>
    <property type="match status" value="1"/>
</dbReference>
<dbReference type="GO" id="GO:0005737">
    <property type="term" value="C:cytoplasm"/>
    <property type="evidence" value="ECO:0007669"/>
    <property type="project" value="TreeGrafter"/>
</dbReference>
<reference evidence="7" key="1">
    <citation type="submission" date="2020-11" db="EMBL/GenBank/DDBJ databases">
        <authorList>
            <person name="Whiteford S."/>
        </authorList>
    </citation>
    <scope>NUCLEOTIDE SEQUENCE</scope>
</reference>
<dbReference type="Pfam" id="PF21362">
    <property type="entry name" value="Sina_RING"/>
    <property type="match status" value="1"/>
</dbReference>
<evidence type="ECO:0000313" key="7">
    <source>
        <dbReference type="EMBL" id="CAG9115425.1"/>
    </source>
</evidence>
<feature type="region of interest" description="Disordered" evidence="5">
    <location>
        <begin position="54"/>
        <end position="107"/>
    </location>
</feature>
<feature type="region of interest" description="Disordered" evidence="5">
    <location>
        <begin position="227"/>
        <end position="275"/>
    </location>
</feature>
<dbReference type="PANTHER" id="PTHR45877">
    <property type="entry name" value="E3 UBIQUITIN-PROTEIN LIGASE SIAH2"/>
    <property type="match status" value="1"/>
</dbReference>
<sequence length="772" mass="84332">MTSKCHWNISIDDECRVRHHSAAPSAEPALRRPSPLHEIRGILALKKATRIPPFNASSVGVGQPSRNPLFTARPTPADKHARSSVGVGQPSRNPLFTARPTPAGAHARLRARERDARAAALARSFNAPAAAHSHRHRLICHATTSGDSARDLTTRQRAQPQHPADPSQPSTSAGISPPRPLASGECTDTVYCLQRRRQETAAAPGRPQPALHVRWHQVSAPTLSTACSDDVRRQPQHPADPSQPSTSAGIRFSPVTADDSAEEAPARRASSEGQHSLFLDEFNWIMEDSDIPVPPKPQDSSEQTAAPEGQSASTSTEMSLEEEVLEVEPAAEATEDHTDAGGQLAAENVSAEVSAAAEETPQEDQTRSKKKREDKESTVVELNQCLLRLLECPVCLECMEPPMSQCRRGHLVCAGCRARLSACPVCRTAFSSVRNRAMEGVSACLSACPVCRTAFSSVRNRAMEGVSACLSACPVCRTAFSSVRNRAMEGVSACLSACPVCRTAFSSVRNRAMEGVSACLSACPVCRTAFSSVRNRAMEGVSACLSACPVCRTAFSSVRNRAMEGVSEIVRYACRHGCGKLVRLRRRGAHEASCERRRYACPAPACAARTSLPHHDLAQHFQSKHAAMVKKGRKHRLAVKVNEERHENHIILALQEFFHLRVDVDLRNWDMTLCVAYIGPKNKANTYTYEVTVEGKHHNRHASYSRTVHCDLENASLNCSRKDCFYLSLDQAVNFLRVKNRDCDADNILNVNLAITKNDEPMDMEVEDSCES</sequence>
<evidence type="ECO:0000256" key="2">
    <source>
        <dbReference type="ARBA" id="ARBA00022771"/>
    </source>
</evidence>
<name>A0A8S4EIF6_PLUXY</name>
<organism evidence="7 8">
    <name type="scientific">Plutella xylostella</name>
    <name type="common">Diamondback moth</name>
    <name type="synonym">Plutella maculipennis</name>
    <dbReference type="NCBI Taxonomy" id="51655"/>
    <lineage>
        <taxon>Eukaryota</taxon>
        <taxon>Metazoa</taxon>
        <taxon>Ecdysozoa</taxon>
        <taxon>Arthropoda</taxon>
        <taxon>Hexapoda</taxon>
        <taxon>Insecta</taxon>
        <taxon>Pterygota</taxon>
        <taxon>Neoptera</taxon>
        <taxon>Endopterygota</taxon>
        <taxon>Lepidoptera</taxon>
        <taxon>Glossata</taxon>
        <taxon>Ditrysia</taxon>
        <taxon>Yponomeutoidea</taxon>
        <taxon>Plutellidae</taxon>
        <taxon>Plutella</taxon>
    </lineage>
</organism>
<dbReference type="GO" id="GO:0031624">
    <property type="term" value="F:ubiquitin conjugating enzyme binding"/>
    <property type="evidence" value="ECO:0007669"/>
    <property type="project" value="TreeGrafter"/>
</dbReference>
<dbReference type="GO" id="GO:0008270">
    <property type="term" value="F:zinc ion binding"/>
    <property type="evidence" value="ECO:0007669"/>
    <property type="project" value="UniProtKB-KW"/>
</dbReference>
<gene>
    <name evidence="7" type="ORF">PLXY2_LOCUS5707</name>
</gene>
<dbReference type="InterPro" id="IPR049548">
    <property type="entry name" value="Sina-like_RING"/>
</dbReference>
<evidence type="ECO:0000256" key="5">
    <source>
        <dbReference type="SAM" id="MobiDB-lite"/>
    </source>
</evidence>
<dbReference type="PROSITE" id="PS50089">
    <property type="entry name" value="ZF_RING_2"/>
    <property type="match status" value="1"/>
</dbReference>
<proteinExistence type="predicted"/>
<dbReference type="InterPro" id="IPR004162">
    <property type="entry name" value="SINA-like_animal"/>
</dbReference>
<dbReference type="EMBL" id="CAJHNJ030000017">
    <property type="protein sequence ID" value="CAG9115425.1"/>
    <property type="molecule type" value="Genomic_DNA"/>
</dbReference>
<dbReference type="SUPFAM" id="SSF49599">
    <property type="entry name" value="TRAF domain-like"/>
    <property type="match status" value="1"/>
</dbReference>
<protein>
    <submittedName>
        <fullName evidence="7">(diamondback moth) hypothetical protein</fullName>
    </submittedName>
</protein>
<evidence type="ECO:0000256" key="3">
    <source>
        <dbReference type="ARBA" id="ARBA00022833"/>
    </source>
</evidence>
<feature type="region of interest" description="Disordered" evidence="5">
    <location>
        <begin position="351"/>
        <end position="375"/>
    </location>
</feature>
<feature type="region of interest" description="Disordered" evidence="5">
    <location>
        <begin position="143"/>
        <end position="183"/>
    </location>
</feature>
<evidence type="ECO:0000256" key="4">
    <source>
        <dbReference type="PROSITE-ProRule" id="PRU00175"/>
    </source>
</evidence>